<evidence type="ECO:0000313" key="3">
    <source>
        <dbReference type="EMBL" id="ABC77865.1"/>
    </source>
</evidence>
<sequence>MRTGRNGISAPAYSERKPADAETTRFRLERQSSFSPGQLQSIKMTTTLWIIAFLMVLAGLAGTLLPSLPGVPLIFGGLLLAAWIDDFQRISVFTVMAMAVLAVLSIVIDYAAAAVSAKRAGASRQGIIGAAVGTLAGIFSGLWGLLFMPLAGAAIGEFIAHRDLFRAGRVSAATWFGLLVSTALKLAIAFTMVGVFVASLLI</sequence>
<keyword evidence="2" id="KW-1133">Transmembrane helix</keyword>
<dbReference type="HOGENOM" id="CLU_109297_0_0_7"/>
<dbReference type="Proteomes" id="UP000001933">
    <property type="component" value="Chromosome"/>
</dbReference>
<feature type="transmembrane region" description="Helical" evidence="2">
    <location>
        <begin position="175"/>
        <end position="201"/>
    </location>
</feature>
<feature type="transmembrane region" description="Helical" evidence="2">
    <location>
        <begin position="90"/>
        <end position="115"/>
    </location>
</feature>
<feature type="transmembrane region" description="Helical" evidence="2">
    <location>
        <begin position="51"/>
        <end position="84"/>
    </location>
</feature>
<dbReference type="InParanoid" id="Q2LUV7"/>
<dbReference type="PANTHER" id="PTHR39165">
    <property type="entry name" value="IG HYPOTHETICAL 17883"/>
    <property type="match status" value="1"/>
</dbReference>
<dbReference type="RefSeq" id="WP_011417886.1">
    <property type="nucleotide sequence ID" value="NC_007759.1"/>
</dbReference>
<organism evidence="3 4">
    <name type="scientific">Syntrophus aciditrophicus (strain SB)</name>
    <dbReference type="NCBI Taxonomy" id="56780"/>
    <lineage>
        <taxon>Bacteria</taxon>
        <taxon>Pseudomonadati</taxon>
        <taxon>Thermodesulfobacteriota</taxon>
        <taxon>Syntrophia</taxon>
        <taxon>Syntrophales</taxon>
        <taxon>Syntrophaceae</taxon>
        <taxon>Syntrophus</taxon>
    </lineage>
</organism>
<evidence type="ECO:0000256" key="1">
    <source>
        <dbReference type="SAM" id="MobiDB-lite"/>
    </source>
</evidence>
<protein>
    <submittedName>
        <fullName evidence="3">Hypothetical membrane protein</fullName>
    </submittedName>
</protein>
<evidence type="ECO:0000313" key="4">
    <source>
        <dbReference type="Proteomes" id="UP000001933"/>
    </source>
</evidence>
<feature type="region of interest" description="Disordered" evidence="1">
    <location>
        <begin position="1"/>
        <end position="21"/>
    </location>
</feature>
<dbReference type="InterPro" id="IPR007403">
    <property type="entry name" value="DUF456"/>
</dbReference>
<keyword evidence="2" id="KW-0472">Membrane</keyword>
<dbReference type="STRING" id="56780.SYN_00447"/>
<reference evidence="3 4" key="1">
    <citation type="journal article" date="2007" name="Proc. Natl. Acad. Sci. U.S.A.">
        <title>The genome of Syntrophus aciditrophicus: life at the thermodynamic limit of microbial growth.</title>
        <authorList>
            <person name="McInerney M.J."/>
            <person name="Rohlin L."/>
            <person name="Mouttaki H."/>
            <person name="Kim U."/>
            <person name="Krupp R.S."/>
            <person name="Rios-Hernandez L."/>
            <person name="Sieber J."/>
            <person name="Struchtemeyer C.G."/>
            <person name="Bhattacharyya A."/>
            <person name="Campbell J.W."/>
            <person name="Gunsalus R.P."/>
        </authorList>
    </citation>
    <scope>NUCLEOTIDE SEQUENCE [LARGE SCALE GENOMIC DNA]</scope>
    <source>
        <strain evidence="3 4">SB</strain>
    </source>
</reference>
<dbReference type="EMBL" id="CP000252">
    <property type="protein sequence ID" value="ABC77865.1"/>
    <property type="molecule type" value="Genomic_DNA"/>
</dbReference>
<evidence type="ECO:0000256" key="2">
    <source>
        <dbReference type="SAM" id="Phobius"/>
    </source>
</evidence>
<dbReference type="KEGG" id="sat:SYN_00447"/>
<gene>
    <name evidence="3" type="ORF">SYN_00447</name>
</gene>
<keyword evidence="4" id="KW-1185">Reference proteome</keyword>
<proteinExistence type="predicted"/>
<keyword evidence="2" id="KW-0812">Transmembrane</keyword>
<dbReference type="AlphaFoldDB" id="Q2LUV7"/>
<dbReference type="PANTHER" id="PTHR39165:SF1">
    <property type="entry name" value="DUF456 DOMAIN-CONTAINING PROTEIN"/>
    <property type="match status" value="1"/>
</dbReference>
<feature type="transmembrane region" description="Helical" evidence="2">
    <location>
        <begin position="127"/>
        <end position="155"/>
    </location>
</feature>
<accession>Q2LUV7</accession>
<name>Q2LUV7_SYNAS</name>
<dbReference type="eggNOG" id="COG2839">
    <property type="taxonomic scope" value="Bacteria"/>
</dbReference>
<dbReference type="Pfam" id="PF04306">
    <property type="entry name" value="DUF456"/>
    <property type="match status" value="1"/>
</dbReference>